<feature type="transmembrane region" description="Helical" evidence="2">
    <location>
        <begin position="126"/>
        <end position="143"/>
    </location>
</feature>
<feature type="compositionally biased region" description="Basic and acidic residues" evidence="1">
    <location>
        <begin position="336"/>
        <end position="346"/>
    </location>
</feature>
<evidence type="ECO:0000313" key="5">
    <source>
        <dbReference type="Proteomes" id="UP000277671"/>
    </source>
</evidence>
<keyword evidence="2" id="KW-0472">Membrane</keyword>
<dbReference type="EMBL" id="RBKT01000001">
    <property type="protein sequence ID" value="RKR92484.1"/>
    <property type="molecule type" value="Genomic_DNA"/>
</dbReference>
<evidence type="ECO:0000256" key="1">
    <source>
        <dbReference type="SAM" id="MobiDB-lite"/>
    </source>
</evidence>
<keyword evidence="2" id="KW-0812">Transmembrane</keyword>
<evidence type="ECO:0000259" key="3">
    <source>
        <dbReference type="Pfam" id="PF00884"/>
    </source>
</evidence>
<gene>
    <name evidence="4" type="ORF">BDK92_6925</name>
</gene>
<dbReference type="Proteomes" id="UP000277671">
    <property type="component" value="Unassembled WGS sequence"/>
</dbReference>
<accession>A0A495JW46</accession>
<dbReference type="Gene3D" id="3.40.720.10">
    <property type="entry name" value="Alkaline Phosphatase, subunit A"/>
    <property type="match status" value="2"/>
</dbReference>
<name>A0A495JW46_9ACTN</name>
<dbReference type="PANTHER" id="PTHR43751">
    <property type="entry name" value="SULFATASE"/>
    <property type="match status" value="1"/>
</dbReference>
<dbReference type="InterPro" id="IPR017850">
    <property type="entry name" value="Alkaline_phosphatase_core_sf"/>
</dbReference>
<evidence type="ECO:0000313" key="4">
    <source>
        <dbReference type="EMBL" id="RKR92484.1"/>
    </source>
</evidence>
<keyword evidence="5" id="KW-1185">Reference proteome</keyword>
<feature type="transmembrane region" description="Helical" evidence="2">
    <location>
        <begin position="95"/>
        <end position="114"/>
    </location>
</feature>
<dbReference type="OrthoDB" id="3400814at2"/>
<organism evidence="4 5">
    <name type="scientific">Micromonospora pisi</name>
    <dbReference type="NCBI Taxonomy" id="589240"/>
    <lineage>
        <taxon>Bacteria</taxon>
        <taxon>Bacillati</taxon>
        <taxon>Actinomycetota</taxon>
        <taxon>Actinomycetes</taxon>
        <taxon>Micromonosporales</taxon>
        <taxon>Micromonosporaceae</taxon>
        <taxon>Micromonospora</taxon>
    </lineage>
</organism>
<dbReference type="AlphaFoldDB" id="A0A495JW46"/>
<feature type="domain" description="Sulfatase N-terminal" evidence="3">
    <location>
        <begin position="360"/>
        <end position="526"/>
    </location>
</feature>
<protein>
    <submittedName>
        <fullName evidence="4">Arylsulfatase A-like enzyme</fullName>
    </submittedName>
</protein>
<dbReference type="PANTHER" id="PTHR43751:SF3">
    <property type="entry name" value="SULFATASE N-TERMINAL DOMAIN-CONTAINING PROTEIN"/>
    <property type="match status" value="1"/>
</dbReference>
<evidence type="ECO:0000256" key="2">
    <source>
        <dbReference type="SAM" id="Phobius"/>
    </source>
</evidence>
<dbReference type="InterPro" id="IPR052701">
    <property type="entry name" value="GAG_Ulvan_Degrading_Sulfatases"/>
</dbReference>
<feature type="transmembrane region" description="Helical" evidence="2">
    <location>
        <begin position="67"/>
        <end position="88"/>
    </location>
</feature>
<dbReference type="RefSeq" id="WP_121160466.1">
    <property type="nucleotide sequence ID" value="NZ_RBKT01000001.1"/>
</dbReference>
<sequence>MAEPPRPPEVAGTPTPGSAFLRWGRGEGPRLLEVLALCGLVITQPLLDVTGRSPDFFLFYGADRADVLLLVAVFTLPVPLLLWGIGALTRLIGPAVRAAVHTGTLGLLLAALAIQVGKHLLPLRGVPLLLLALLVGAAGAYAYRRFRTTGQLLRVAAVGPLVFALLFVFASPASAVVLPSEGGSGPGAARRAASHPPVVMLVLDELPLISLLGPGGTIDAERFPHFAALAGESTWYRNATGVSGWTPYALPAMLTGRYPSSVRAPHYSQYPDNLFTALHGTYDLKVQESISQLCPPTVCAERKAPVAGGLPVLLRESVGLLRQIASPVDVPDDPESSYREATREEAGLAEQEEQPPPTDPRFRWGQLDVNQPARFTQFLAGLHPASRPTLHFLHLLMPHTPWNYLPSGMRYDSPPGMPNDGEGWVELARERHLQQLGYTDRLIGETVRTLRSSGLYDDAMLVVTADHGLSFTPGVQGRGRAAIDQAPGEVAWVPLFIKEPGQQAGRVDDRNWEHVDLLPTIADQAHVEIPWQVEGMVAPRETRQRAEKRFHDQPTFALQLPGGTFAEVLGGSAWPKLPAPPFPDLIGRAVTELSVSDDNTAATVTNRAAFDNVDPASGRLPALICGTVPASVPTGARLAVAVNGRIGAVVPVVEPDKNGRRFGALIIDESLFVSGSNRLELFLVNDGQVVHRLRV</sequence>
<feature type="transmembrane region" description="Helical" evidence="2">
    <location>
        <begin position="155"/>
        <end position="178"/>
    </location>
</feature>
<dbReference type="SUPFAM" id="SSF53649">
    <property type="entry name" value="Alkaline phosphatase-like"/>
    <property type="match status" value="1"/>
</dbReference>
<feature type="region of interest" description="Disordered" evidence="1">
    <location>
        <begin position="326"/>
        <end position="365"/>
    </location>
</feature>
<proteinExistence type="predicted"/>
<dbReference type="Pfam" id="PF00884">
    <property type="entry name" value="Sulfatase"/>
    <property type="match status" value="1"/>
</dbReference>
<dbReference type="InterPro" id="IPR000917">
    <property type="entry name" value="Sulfatase_N"/>
</dbReference>
<comment type="caution">
    <text evidence="4">The sequence shown here is derived from an EMBL/GenBank/DDBJ whole genome shotgun (WGS) entry which is preliminary data.</text>
</comment>
<keyword evidence="2" id="KW-1133">Transmembrane helix</keyword>
<reference evidence="4 5" key="1">
    <citation type="submission" date="2018-10" db="EMBL/GenBank/DDBJ databases">
        <title>Sequencing the genomes of 1000 actinobacteria strains.</title>
        <authorList>
            <person name="Klenk H.-P."/>
        </authorList>
    </citation>
    <scope>NUCLEOTIDE SEQUENCE [LARGE SCALE GENOMIC DNA]</scope>
    <source>
        <strain evidence="4 5">DSM 45175</strain>
    </source>
</reference>